<dbReference type="InterPro" id="IPR029045">
    <property type="entry name" value="ClpP/crotonase-like_dom_sf"/>
</dbReference>
<dbReference type="InterPro" id="IPR004635">
    <property type="entry name" value="Pept_S49_SppA"/>
</dbReference>
<evidence type="ECO:0000256" key="4">
    <source>
        <dbReference type="ARBA" id="ARBA00022825"/>
    </source>
</evidence>
<dbReference type="Gene3D" id="6.20.330.10">
    <property type="match status" value="1"/>
</dbReference>
<evidence type="ECO:0000256" key="2">
    <source>
        <dbReference type="ARBA" id="ARBA00022670"/>
    </source>
</evidence>
<evidence type="ECO:0000256" key="5">
    <source>
        <dbReference type="SAM" id="Phobius"/>
    </source>
</evidence>
<dbReference type="NCBIfam" id="TIGR00706">
    <property type="entry name" value="SppA_dom"/>
    <property type="match status" value="1"/>
</dbReference>
<keyword evidence="5" id="KW-1133">Transmembrane helix</keyword>
<sequence>MDDLRNIFRIFTAPLDFINKYFKSLIFIFIVLLILVPSNDTKEHQKPNLAKLYLTMPIYESESFAAQIKKITDNKHIQGVLLIIDSPGGAVGASIEIADMIKHLSTKMPVVAYVRGSMASGSYYAGMYANEIYANRGALVGSIGVIFSGMNIAELMEKVGIKEQGIKAGAYKEVGTMTRQWSESEKDFLEHLINEQYTMFWQDVIKARGSKLVSKNHHQFAEGKIFSASQAQKLGLIDKVGSMQEAISALQKHSNVEKPVWLKKDKFEDYMDKLLDSMSSKVLSLTAPSLKAHL</sequence>
<dbReference type="RefSeq" id="WP_300448899.1">
    <property type="nucleotide sequence ID" value="NZ_CP145316.1"/>
</dbReference>
<evidence type="ECO:0000313" key="8">
    <source>
        <dbReference type="Proteomes" id="UP001434737"/>
    </source>
</evidence>
<evidence type="ECO:0000256" key="3">
    <source>
        <dbReference type="ARBA" id="ARBA00022801"/>
    </source>
</evidence>
<proteinExistence type="inferred from homology"/>
<feature type="transmembrane region" description="Helical" evidence="5">
    <location>
        <begin position="21"/>
        <end position="38"/>
    </location>
</feature>
<feature type="domain" description="Peptidase S49" evidence="6">
    <location>
        <begin position="104"/>
        <end position="256"/>
    </location>
</feature>
<dbReference type="EMBL" id="CP145316">
    <property type="protein sequence ID" value="XAM18268.1"/>
    <property type="molecule type" value="Genomic_DNA"/>
</dbReference>
<evidence type="ECO:0000256" key="1">
    <source>
        <dbReference type="ARBA" id="ARBA00008683"/>
    </source>
</evidence>
<dbReference type="Proteomes" id="UP001434737">
    <property type="component" value="Chromosome"/>
</dbReference>
<dbReference type="InterPro" id="IPR047272">
    <property type="entry name" value="S49_SppA_C"/>
</dbReference>
<keyword evidence="8" id="KW-1185">Reference proteome</keyword>
<gene>
    <name evidence="7" type="primary">sppA</name>
    <name evidence="7" type="ORF">V3I05_00800</name>
</gene>
<accession>A0ABZ3F529</accession>
<name>A0ABZ3F529_9HELI</name>
<evidence type="ECO:0000313" key="7">
    <source>
        <dbReference type="EMBL" id="XAM18268.1"/>
    </source>
</evidence>
<keyword evidence="4" id="KW-0720">Serine protease</keyword>
<dbReference type="Pfam" id="PF01343">
    <property type="entry name" value="Peptidase_S49"/>
    <property type="match status" value="1"/>
</dbReference>
<keyword evidence="5" id="KW-0812">Transmembrane</keyword>
<dbReference type="PANTHER" id="PTHR42987:SF7">
    <property type="entry name" value="SIGNAL PEPTIDE PEPTIDASE SPPA-RELATED"/>
    <property type="match status" value="1"/>
</dbReference>
<keyword evidence="5" id="KW-0472">Membrane</keyword>
<dbReference type="PANTHER" id="PTHR42987">
    <property type="entry name" value="PEPTIDASE S49"/>
    <property type="match status" value="1"/>
</dbReference>
<dbReference type="InterPro" id="IPR002142">
    <property type="entry name" value="Peptidase_S49"/>
</dbReference>
<dbReference type="CDD" id="cd07023">
    <property type="entry name" value="S49_Sppa_N_C"/>
    <property type="match status" value="1"/>
</dbReference>
<keyword evidence="3" id="KW-0378">Hydrolase</keyword>
<reference evidence="7 8" key="1">
    <citation type="submission" date="2024-02" db="EMBL/GenBank/DDBJ databases">
        <title>Genome and pathogenicity analysis of Helicobacter mastomyrinus isolated from mice.</title>
        <authorList>
            <person name="Zhu L."/>
        </authorList>
    </citation>
    <scope>NUCLEOTIDE SEQUENCE [LARGE SCALE GENOMIC DNA]</scope>
    <source>
        <strain evidence="7 8">Hm-17</strain>
    </source>
</reference>
<evidence type="ECO:0000259" key="6">
    <source>
        <dbReference type="Pfam" id="PF01343"/>
    </source>
</evidence>
<protein>
    <submittedName>
        <fullName evidence="7">Signal peptide peptidase SppA</fullName>
    </submittedName>
</protein>
<comment type="similarity">
    <text evidence="1">Belongs to the peptidase S49 family.</text>
</comment>
<organism evidence="7 8">
    <name type="scientific">Helicobacter mastomyrinus</name>
    <dbReference type="NCBI Taxonomy" id="287948"/>
    <lineage>
        <taxon>Bacteria</taxon>
        <taxon>Pseudomonadati</taxon>
        <taxon>Campylobacterota</taxon>
        <taxon>Epsilonproteobacteria</taxon>
        <taxon>Campylobacterales</taxon>
        <taxon>Helicobacteraceae</taxon>
        <taxon>Helicobacter</taxon>
    </lineage>
</organism>
<keyword evidence="2" id="KW-0645">Protease</keyword>
<dbReference type="Gene3D" id="3.90.226.10">
    <property type="entry name" value="2-enoyl-CoA Hydratase, Chain A, domain 1"/>
    <property type="match status" value="1"/>
</dbReference>
<dbReference type="SUPFAM" id="SSF52096">
    <property type="entry name" value="ClpP/crotonase"/>
    <property type="match status" value="1"/>
</dbReference>